<dbReference type="InterPro" id="IPR000412">
    <property type="entry name" value="ABC_2_transport"/>
</dbReference>
<dbReference type="GO" id="GO:0046677">
    <property type="term" value="P:response to antibiotic"/>
    <property type="evidence" value="ECO:0007669"/>
    <property type="project" value="UniProtKB-KW"/>
</dbReference>
<organism evidence="8 9">
    <name type="scientific">Cellulosimicrobium arenosum</name>
    <dbReference type="NCBI Taxonomy" id="2708133"/>
    <lineage>
        <taxon>Bacteria</taxon>
        <taxon>Bacillati</taxon>
        <taxon>Actinomycetota</taxon>
        <taxon>Actinomycetes</taxon>
        <taxon>Micrococcales</taxon>
        <taxon>Promicromonosporaceae</taxon>
        <taxon>Cellulosimicrobium</taxon>
    </lineage>
</organism>
<evidence type="ECO:0000256" key="2">
    <source>
        <dbReference type="ARBA" id="ARBA00022692"/>
    </source>
</evidence>
<evidence type="ECO:0000256" key="1">
    <source>
        <dbReference type="ARBA" id="ARBA00004141"/>
    </source>
</evidence>
<dbReference type="Pfam" id="PF01061">
    <property type="entry name" value="ABC2_membrane"/>
    <property type="match status" value="1"/>
</dbReference>
<dbReference type="Proteomes" id="UP000610846">
    <property type="component" value="Unassembled WGS sequence"/>
</dbReference>
<gene>
    <name evidence="8" type="ORF">IF651_05205</name>
</gene>
<name>A0A927G838_9MICO</name>
<reference evidence="8" key="1">
    <citation type="journal article" date="2018" name="Curr. Microbiol.">
        <title>Cellulosimicrobium arenosum sp. nov., Isolated from Marine Sediment Sand.</title>
        <authorList>
            <person name="Oh M."/>
            <person name="Kim J.H."/>
            <person name="Yoon J.H."/>
            <person name="Schumann P."/>
            <person name="Kim W."/>
        </authorList>
    </citation>
    <scope>NUCLEOTIDE SEQUENCE</scope>
    <source>
        <strain evidence="8">KCTC 49039</strain>
    </source>
</reference>
<evidence type="ECO:0000259" key="7">
    <source>
        <dbReference type="PROSITE" id="PS51012"/>
    </source>
</evidence>
<reference evidence="8" key="2">
    <citation type="submission" date="2020-09" db="EMBL/GenBank/DDBJ databases">
        <authorList>
            <person name="Yu Y."/>
        </authorList>
    </citation>
    <scope>NUCLEOTIDE SEQUENCE</scope>
    <source>
        <strain evidence="8">KCTC 49039</strain>
    </source>
</reference>
<evidence type="ECO:0000256" key="3">
    <source>
        <dbReference type="ARBA" id="ARBA00022989"/>
    </source>
</evidence>
<feature type="transmembrane region" description="Helical" evidence="6">
    <location>
        <begin position="251"/>
        <end position="269"/>
    </location>
</feature>
<feature type="transmembrane region" description="Helical" evidence="6">
    <location>
        <begin position="197"/>
        <end position="214"/>
    </location>
</feature>
<feature type="domain" description="ABC transmembrane type-2" evidence="7">
    <location>
        <begin position="38"/>
        <end position="277"/>
    </location>
</feature>
<proteinExistence type="inferred from homology"/>
<dbReference type="PIRSF" id="PIRSF006648">
    <property type="entry name" value="DrrB"/>
    <property type="match status" value="1"/>
</dbReference>
<feature type="transmembrane region" description="Helical" evidence="6">
    <location>
        <begin position="83"/>
        <end position="105"/>
    </location>
</feature>
<dbReference type="PANTHER" id="PTHR43229">
    <property type="entry name" value="NODULATION PROTEIN J"/>
    <property type="match status" value="1"/>
</dbReference>
<keyword evidence="9" id="KW-1185">Reference proteome</keyword>
<protein>
    <recommendedName>
        <fullName evidence="6">Transport permease protein</fullName>
    </recommendedName>
</protein>
<dbReference type="GO" id="GO:0043190">
    <property type="term" value="C:ATP-binding cassette (ABC) transporter complex"/>
    <property type="evidence" value="ECO:0007669"/>
    <property type="project" value="InterPro"/>
</dbReference>
<keyword evidence="2 6" id="KW-0812">Transmembrane</keyword>
<evidence type="ECO:0000256" key="4">
    <source>
        <dbReference type="ARBA" id="ARBA00023136"/>
    </source>
</evidence>
<dbReference type="EMBL" id="JACYHB010000003">
    <property type="protein sequence ID" value="MBD8078455.1"/>
    <property type="molecule type" value="Genomic_DNA"/>
</dbReference>
<feature type="transmembrane region" description="Helical" evidence="6">
    <location>
        <begin position="163"/>
        <end position="185"/>
    </location>
</feature>
<dbReference type="InterPro" id="IPR013525">
    <property type="entry name" value="ABC2_TM"/>
</dbReference>
<dbReference type="InterPro" id="IPR047817">
    <property type="entry name" value="ABC2_TM_bact-type"/>
</dbReference>
<dbReference type="PANTHER" id="PTHR43229:SF2">
    <property type="entry name" value="NODULATION PROTEIN J"/>
    <property type="match status" value="1"/>
</dbReference>
<accession>A0A927G838</accession>
<evidence type="ECO:0000256" key="5">
    <source>
        <dbReference type="ARBA" id="ARBA00023251"/>
    </source>
</evidence>
<dbReference type="PROSITE" id="PS51012">
    <property type="entry name" value="ABC_TM2"/>
    <property type="match status" value="1"/>
</dbReference>
<comment type="subcellular location">
    <subcellularLocation>
        <location evidence="6">Cell membrane</location>
        <topology evidence="6">Multi-pass membrane protein</topology>
    </subcellularLocation>
    <subcellularLocation>
        <location evidence="1">Membrane</location>
        <topology evidence="1">Multi-pass membrane protein</topology>
    </subcellularLocation>
</comment>
<dbReference type="InterPro" id="IPR051784">
    <property type="entry name" value="Nod_factor_ABC_transporter"/>
</dbReference>
<dbReference type="AlphaFoldDB" id="A0A927G838"/>
<keyword evidence="3 6" id="KW-1133">Transmembrane helix</keyword>
<keyword evidence="6" id="KW-1003">Cell membrane</keyword>
<evidence type="ECO:0000256" key="6">
    <source>
        <dbReference type="RuleBase" id="RU361157"/>
    </source>
</evidence>
<evidence type="ECO:0000313" key="9">
    <source>
        <dbReference type="Proteomes" id="UP000610846"/>
    </source>
</evidence>
<keyword evidence="6" id="KW-0813">Transport</keyword>
<feature type="transmembrane region" description="Helical" evidence="6">
    <location>
        <begin position="36"/>
        <end position="63"/>
    </location>
</feature>
<evidence type="ECO:0000313" key="8">
    <source>
        <dbReference type="EMBL" id="MBD8078455.1"/>
    </source>
</evidence>
<sequence length="280" mass="29075">MTTVATAPVAPPTARPRPVADVLIMLRRSLLRAVRYPGLTVFLVAGPLVMLVLFVYVFGGAFGAGVAPGVTTGAEGRAAYLDYITPTLLVITMVGGATSVATSAAMDATTGIMARFKTMAIAPGSVLSGQVLGFVVQALAALVLVLGAAVAMGYRPDADALDWLALVGLFVLLGLALNWLCVAMGLSSRSVETASNAPMLLLLLPFLGSGFVPVETMPGAVRWFAEHQPFTPIIETTRGLLAGGAGLEGSVAAQAVAWCVAIGVAGYVWSRRLYRRERRA</sequence>
<dbReference type="GO" id="GO:0140359">
    <property type="term" value="F:ABC-type transporter activity"/>
    <property type="evidence" value="ECO:0007669"/>
    <property type="project" value="InterPro"/>
</dbReference>
<comment type="caution">
    <text evidence="8">The sequence shown here is derived from an EMBL/GenBank/DDBJ whole genome shotgun (WGS) entry which is preliminary data.</text>
</comment>
<feature type="transmembrane region" description="Helical" evidence="6">
    <location>
        <begin position="126"/>
        <end position="151"/>
    </location>
</feature>
<comment type="similarity">
    <text evidence="6">Belongs to the ABC-2 integral membrane protein family.</text>
</comment>
<keyword evidence="5" id="KW-0046">Antibiotic resistance</keyword>
<dbReference type="RefSeq" id="WP_191828039.1">
    <property type="nucleotide sequence ID" value="NZ_JACYHB010000003.1"/>
</dbReference>
<keyword evidence="4 6" id="KW-0472">Membrane</keyword>